<proteinExistence type="predicted"/>
<feature type="region of interest" description="Disordered" evidence="1">
    <location>
        <begin position="604"/>
        <end position="635"/>
    </location>
</feature>
<reference evidence="3" key="1">
    <citation type="submission" date="2021-12" db="EMBL/GenBank/DDBJ databases">
        <authorList>
            <person name="King R."/>
        </authorList>
    </citation>
    <scope>NUCLEOTIDE SEQUENCE</scope>
</reference>
<feature type="signal peptide" evidence="2">
    <location>
        <begin position="1"/>
        <end position="30"/>
    </location>
</feature>
<feature type="compositionally biased region" description="Basic and acidic residues" evidence="1">
    <location>
        <begin position="165"/>
        <end position="187"/>
    </location>
</feature>
<dbReference type="EMBL" id="OU963869">
    <property type="protein sequence ID" value="CAH0394604.1"/>
    <property type="molecule type" value="Genomic_DNA"/>
</dbReference>
<feature type="compositionally biased region" description="Low complexity" evidence="1">
    <location>
        <begin position="372"/>
        <end position="391"/>
    </location>
</feature>
<dbReference type="AlphaFoldDB" id="A0A9P0AJV8"/>
<feature type="compositionally biased region" description="Basic residues" evidence="1">
    <location>
        <begin position="610"/>
        <end position="624"/>
    </location>
</feature>
<sequence length="760" mass="84870">MKCVNLKVLLIFVIYNIIFTFSQNSRTVLADDVHETFDLSDLLNSKPTQPLKFPPSFVTSEKPLKNVQSVPKKSLLKRRKPQKESPSKNKINTQSVSDKPKVSTPKSVVKNPEKYTLQELSPESGPAKASPKCDTNPEKYTSQELSPESGPAKASLKSDTNPIIAHDEIPEKKTKEAHESAPERRSISGDSIEESIVPANFQLTADEEEFVKRNERRDGKKLLFTLQIPSKDSGSPETFVCSPVGKTGLRSEPSSQNSYPAAEPRIPEQKLRNLDPHSDRSGEDPVVNDIVSKLKSAVLTFEDQIKNSYERLSDVGSEKEAERKLTRKFMRFVQKYLGLPEPEICSPGSETSPKEVINPPYVPPTDKEVPASNYVQNPSSVQSSQPGVSESAYSEKSRHYESQNSTPTKNIPAVMPVADLEKSRQSESITRPKSAEDAMPVAYTVNSRHHESSAGSWETEYPLSEIEDKKYSLSNIPRVIQSTDLSKYFPTTTQSRRIIESPKSEQPSFDGGQWRVVSPQREPVHPNSPPKSTNQNWSVNAARKPNEFLITQNIPIQFSTEPQRETRPSNRFKIPEFEHALSAEVPETATFPSVRAASKAVEPVVVSDRHHPRHHQKSRLKSQKNRKEQTKAPNCELEFEPQQPVLNKAQQFEPQQQPQPVLSKAQQFEPVPQVPHQFSIQYNFPGLPSTKVSIPTSDNHPSAFTVGAPPPGGAASMLPVPVTVQRVNASKFVVRHEDPIVINYQSDPYIVDYVGNPPRG</sequence>
<evidence type="ECO:0000313" key="3">
    <source>
        <dbReference type="EMBL" id="CAH0394604.1"/>
    </source>
</evidence>
<keyword evidence="4" id="KW-1185">Reference proteome</keyword>
<evidence type="ECO:0000256" key="2">
    <source>
        <dbReference type="SAM" id="SignalP"/>
    </source>
</evidence>
<name>A0A9P0AJV8_BEMTA</name>
<protein>
    <submittedName>
        <fullName evidence="3">Uncharacterized protein</fullName>
    </submittedName>
</protein>
<accession>A0A9P0AJV8</accession>
<gene>
    <name evidence="3" type="ORF">BEMITA_LOCUS12882</name>
</gene>
<feature type="region of interest" description="Disordered" evidence="1">
    <location>
        <begin position="62"/>
        <end position="193"/>
    </location>
</feature>
<evidence type="ECO:0000256" key="1">
    <source>
        <dbReference type="SAM" id="MobiDB-lite"/>
    </source>
</evidence>
<feature type="compositionally biased region" description="Polar residues" evidence="1">
    <location>
        <begin position="530"/>
        <end position="539"/>
    </location>
</feature>
<dbReference type="Proteomes" id="UP001152759">
    <property type="component" value="Chromosome 8"/>
</dbReference>
<keyword evidence="2" id="KW-0732">Signal</keyword>
<organism evidence="3 4">
    <name type="scientific">Bemisia tabaci</name>
    <name type="common">Sweetpotato whitefly</name>
    <name type="synonym">Aleurodes tabaci</name>
    <dbReference type="NCBI Taxonomy" id="7038"/>
    <lineage>
        <taxon>Eukaryota</taxon>
        <taxon>Metazoa</taxon>
        <taxon>Ecdysozoa</taxon>
        <taxon>Arthropoda</taxon>
        <taxon>Hexapoda</taxon>
        <taxon>Insecta</taxon>
        <taxon>Pterygota</taxon>
        <taxon>Neoptera</taxon>
        <taxon>Paraneoptera</taxon>
        <taxon>Hemiptera</taxon>
        <taxon>Sternorrhyncha</taxon>
        <taxon>Aleyrodoidea</taxon>
        <taxon>Aleyrodidae</taxon>
        <taxon>Aleyrodinae</taxon>
        <taxon>Bemisia</taxon>
    </lineage>
</organism>
<feature type="region of interest" description="Disordered" evidence="1">
    <location>
        <begin position="490"/>
        <end position="544"/>
    </location>
</feature>
<evidence type="ECO:0000313" key="4">
    <source>
        <dbReference type="Proteomes" id="UP001152759"/>
    </source>
</evidence>
<feature type="region of interest" description="Disordered" evidence="1">
    <location>
        <begin position="340"/>
        <end position="439"/>
    </location>
</feature>
<feature type="region of interest" description="Disordered" evidence="1">
    <location>
        <begin position="232"/>
        <end position="287"/>
    </location>
</feature>
<feature type="chain" id="PRO_5040340552" evidence="2">
    <location>
        <begin position="31"/>
        <end position="760"/>
    </location>
</feature>
<feature type="compositionally biased region" description="Basic and acidic residues" evidence="1">
    <location>
        <begin position="265"/>
        <end position="283"/>
    </location>
</feature>